<evidence type="ECO:0000256" key="3">
    <source>
        <dbReference type="ARBA" id="ARBA00044776"/>
    </source>
</evidence>
<dbReference type="Proteomes" id="UP000058613">
    <property type="component" value="Chromosome"/>
</dbReference>
<dbReference type="OrthoDB" id="18230at2157"/>
<evidence type="ECO:0000256" key="6">
    <source>
        <dbReference type="PIRSR" id="PIRSR600246-2"/>
    </source>
</evidence>
<dbReference type="InterPro" id="IPR000246">
    <property type="entry name" value="Peptidase_T2"/>
</dbReference>
<protein>
    <recommendedName>
        <fullName evidence="3">Plant-type L-asparaginase</fullName>
        <ecNumber evidence="1">3.5.1.1</ecNumber>
    </recommendedName>
    <alternativeName>
        <fullName evidence="2">L-asparagine amidohydrolase</fullName>
    </alternativeName>
</protein>
<sequence length="321" mass="32754">MASITVYGPVRLGDPAVIVHGGAGGWRGISRIEEVLGAVRAGAAAGLHHARKGVLEAVVEAVAALEDSGVLNAGIGSVLTYDGRVEMDAGVMTDATQAGGVAVVTYPRNPVRLAAYVARELPHVLLAGPAADELAQRLGLEKHPGPSPRALERWKTLREKLRSGEGPSWARVIHELYGDTVGAVVLSAGRLAASASTGGIVLKHAGRIGDSPVPGAGFYVERGVGGCSATGIGETILLGRPCVYAVELIAEGVPVEEAARAAVARHTQLFGSDNLGIIVLDAKGYAAAAMNTQGMPIAVAGQLKPNVEPLMLWGGGGGAER</sequence>
<organism evidence="8 10">
    <name type="scientific">Pyrodictium delaneyi</name>
    <dbReference type="NCBI Taxonomy" id="1273541"/>
    <lineage>
        <taxon>Archaea</taxon>
        <taxon>Thermoproteota</taxon>
        <taxon>Thermoprotei</taxon>
        <taxon>Desulfurococcales</taxon>
        <taxon>Pyrodictiaceae</taxon>
        <taxon>Pyrodictium</taxon>
    </lineage>
</organism>
<name>A0A0P0N107_9CREN</name>
<evidence type="ECO:0000256" key="7">
    <source>
        <dbReference type="PIRSR" id="PIRSR600246-3"/>
    </source>
</evidence>
<evidence type="ECO:0000256" key="2">
    <source>
        <dbReference type="ARBA" id="ARBA00030414"/>
    </source>
</evidence>
<dbReference type="SUPFAM" id="SSF56235">
    <property type="entry name" value="N-terminal nucleophile aminohydrolases (Ntn hydrolases)"/>
    <property type="match status" value="1"/>
</dbReference>
<accession>A0A0P0N107</accession>
<feature type="binding site" evidence="6">
    <location>
        <begin position="230"/>
        <end position="233"/>
    </location>
    <ligand>
        <name>substrate</name>
    </ligand>
</feature>
<dbReference type="GO" id="GO:0005737">
    <property type="term" value="C:cytoplasm"/>
    <property type="evidence" value="ECO:0007669"/>
    <property type="project" value="TreeGrafter"/>
</dbReference>
<evidence type="ECO:0000313" key="8">
    <source>
        <dbReference type="EMBL" id="ALL00211.1"/>
    </source>
</evidence>
<reference evidence="9 11" key="2">
    <citation type="submission" date="2017-05" db="EMBL/GenBank/DDBJ databases">
        <title>The draft genome of the hyperthermophilic archaeon 'Pyrodictium delaneyi strain Hulk', an iron and nitrate reducer, reveals the capacity for sulfate reduction.</title>
        <authorList>
            <person name="Demey L.M."/>
            <person name="Miller C."/>
            <person name="Manzella M."/>
            <person name="Reguera G."/>
            <person name="Kashefi K."/>
        </authorList>
    </citation>
    <scope>NUCLEOTIDE SEQUENCE [LARGE SCALE GENOMIC DNA]</scope>
    <source>
        <strain evidence="9 11">Hulk</strain>
    </source>
</reference>
<dbReference type="PATRIC" id="fig|1273541.4.peg.169"/>
<dbReference type="GO" id="GO:0004067">
    <property type="term" value="F:asparaginase activity"/>
    <property type="evidence" value="ECO:0007669"/>
    <property type="project" value="UniProtKB-EC"/>
</dbReference>
<keyword evidence="11" id="KW-1185">Reference proteome</keyword>
<dbReference type="GeneID" id="26098487"/>
<feature type="binding site" evidence="6">
    <location>
        <begin position="207"/>
        <end position="210"/>
    </location>
    <ligand>
        <name>substrate</name>
    </ligand>
</feature>
<dbReference type="AlphaFoldDB" id="A0A0P0N107"/>
<evidence type="ECO:0000313" key="11">
    <source>
        <dbReference type="Proteomes" id="UP000196694"/>
    </source>
</evidence>
<evidence type="ECO:0000313" key="10">
    <source>
        <dbReference type="Proteomes" id="UP000058613"/>
    </source>
</evidence>
<dbReference type="Gene3D" id="3.60.20.30">
    <property type="entry name" value="(Glycosyl)asparaginase"/>
    <property type="match status" value="1"/>
</dbReference>
<dbReference type="STRING" id="1273541.Pyrde_0161"/>
<dbReference type="Proteomes" id="UP000196694">
    <property type="component" value="Unassembled WGS sequence"/>
</dbReference>
<comment type="catalytic activity">
    <reaction evidence="4">
        <text>L-asparagine + H2O = L-aspartate + NH4(+)</text>
        <dbReference type="Rhea" id="RHEA:21016"/>
        <dbReference type="ChEBI" id="CHEBI:15377"/>
        <dbReference type="ChEBI" id="CHEBI:28938"/>
        <dbReference type="ChEBI" id="CHEBI:29991"/>
        <dbReference type="ChEBI" id="CHEBI:58048"/>
        <dbReference type="EC" id="3.5.1.1"/>
    </reaction>
</comment>
<dbReference type="EMBL" id="NCQP01000006">
    <property type="protein sequence ID" value="OWJ54295.1"/>
    <property type="molecule type" value="Genomic_DNA"/>
</dbReference>
<feature type="active site" description="Nucleophile" evidence="5">
    <location>
        <position position="180"/>
    </location>
</feature>
<gene>
    <name evidence="9" type="ORF">Pdsh_07355</name>
    <name evidence="8" type="ORF">Pyrde_0161</name>
</gene>
<proteinExistence type="predicted"/>
<dbReference type="RefSeq" id="WP_082419370.1">
    <property type="nucleotide sequence ID" value="NZ_CP013011.1"/>
</dbReference>
<evidence type="ECO:0000256" key="5">
    <source>
        <dbReference type="PIRSR" id="PIRSR600246-1"/>
    </source>
</evidence>
<evidence type="ECO:0000256" key="1">
    <source>
        <dbReference type="ARBA" id="ARBA00012920"/>
    </source>
</evidence>
<dbReference type="PANTHER" id="PTHR10188">
    <property type="entry name" value="L-ASPARAGINASE"/>
    <property type="match status" value="1"/>
</dbReference>
<dbReference type="KEGG" id="pdl:Pyrde_0161"/>
<dbReference type="EC" id="3.5.1.1" evidence="1"/>
<dbReference type="EMBL" id="CP013011">
    <property type="protein sequence ID" value="ALL00211.1"/>
    <property type="molecule type" value="Genomic_DNA"/>
</dbReference>
<dbReference type="PANTHER" id="PTHR10188:SF6">
    <property type="entry name" value="N(4)-(BETA-N-ACETYLGLUCOSAMINYL)-L-ASPARAGINASE"/>
    <property type="match status" value="1"/>
</dbReference>
<reference evidence="8 10" key="1">
    <citation type="submission" date="2015-10" db="EMBL/GenBank/DDBJ databases">
        <title>Complete genome sequence of hyperthermophilic archaeon Pyrodictium delaneyi Su06.</title>
        <authorList>
            <person name="Jung J.-H."/>
            <person name="Lin J."/>
            <person name="Holden J.F."/>
            <person name="Park C.-S."/>
        </authorList>
    </citation>
    <scope>NUCLEOTIDE SEQUENCE [LARGE SCALE GENOMIC DNA]</scope>
    <source>
        <strain evidence="8 10">Su06</strain>
    </source>
</reference>
<evidence type="ECO:0000256" key="4">
    <source>
        <dbReference type="ARBA" id="ARBA00049366"/>
    </source>
</evidence>
<evidence type="ECO:0000313" key="9">
    <source>
        <dbReference type="EMBL" id="OWJ54295.1"/>
    </source>
</evidence>
<feature type="site" description="Cleavage; by autolysis" evidence="7">
    <location>
        <begin position="179"/>
        <end position="180"/>
    </location>
</feature>
<dbReference type="InterPro" id="IPR029055">
    <property type="entry name" value="Ntn_hydrolases_N"/>
</dbReference>
<dbReference type="Pfam" id="PF01112">
    <property type="entry name" value="Asparaginase_2"/>
    <property type="match status" value="1"/>
</dbReference>